<comment type="caution">
    <text evidence="1">The sequence shown here is derived from an EMBL/GenBank/DDBJ whole genome shotgun (WGS) entry which is preliminary data.</text>
</comment>
<dbReference type="Proteomes" id="UP000269271">
    <property type="component" value="Unassembled WGS sequence"/>
</dbReference>
<dbReference type="AlphaFoldDB" id="A0A3N8QUJ2"/>
<dbReference type="RefSeq" id="WP_124618309.1">
    <property type="nucleotide sequence ID" value="NZ_JAPQZI010000068.1"/>
</dbReference>
<evidence type="ECO:0000313" key="1">
    <source>
        <dbReference type="EMBL" id="RQT27424.1"/>
    </source>
</evidence>
<dbReference type="EMBL" id="QTQX01000011">
    <property type="protein sequence ID" value="RQT27424.1"/>
    <property type="molecule type" value="Genomic_DNA"/>
</dbReference>
<organism evidence="1 2">
    <name type="scientific">Burkholderia contaminans</name>
    <dbReference type="NCBI Taxonomy" id="488447"/>
    <lineage>
        <taxon>Bacteria</taxon>
        <taxon>Pseudomonadati</taxon>
        <taxon>Pseudomonadota</taxon>
        <taxon>Betaproteobacteria</taxon>
        <taxon>Burkholderiales</taxon>
        <taxon>Burkholderiaceae</taxon>
        <taxon>Burkholderia</taxon>
        <taxon>Burkholderia cepacia complex</taxon>
    </lineage>
</organism>
<reference evidence="1 2" key="1">
    <citation type="submission" date="2018-08" db="EMBL/GenBank/DDBJ databases">
        <title>Comparative analysis of Burkholderia isolates from Puerto Rico.</title>
        <authorList>
            <person name="Hall C."/>
            <person name="Sahl J."/>
            <person name="Wagner D."/>
        </authorList>
    </citation>
    <scope>NUCLEOTIDE SEQUENCE [LARGE SCALE GENOMIC DNA]</scope>
    <source>
        <strain evidence="1 2">Bp9001</strain>
    </source>
</reference>
<protein>
    <submittedName>
        <fullName evidence="1">Uncharacterized protein</fullName>
    </submittedName>
</protein>
<proteinExistence type="predicted"/>
<name>A0A3N8QUJ2_9BURK</name>
<gene>
    <name evidence="1" type="ORF">DF037_17975</name>
</gene>
<evidence type="ECO:0000313" key="2">
    <source>
        <dbReference type="Proteomes" id="UP000269271"/>
    </source>
</evidence>
<accession>A0A3N8QUJ2</accession>
<sequence>MKIGHSVEVANPYDWLPAHGESGVKMLVEGSDLVVTVSYDSEDGIREKKMHFHSVCAFHVQAFPGPSLFVDESVTSSVLQGALVEYPDSAMAAAWEKHFGGGRSVRHYSIAFLAENLILIIFGDGFSEEN</sequence>